<dbReference type="PROSITE" id="PS51257">
    <property type="entry name" value="PROKAR_LIPOPROTEIN"/>
    <property type="match status" value="1"/>
</dbReference>
<evidence type="ECO:0000313" key="1">
    <source>
        <dbReference type="EMBL" id="TLP68095.1"/>
    </source>
</evidence>
<sequence length="82" mass="8822">MRLYLLCCALLLSACGPDPFVIKPPPPPVPPDLLQPCPGYTGPRPSTEGQWIDAAGAEMRGRHCANDRLETIAEILKPTGAR</sequence>
<proteinExistence type="predicted"/>
<evidence type="ECO:0000313" key="2">
    <source>
        <dbReference type="Proteomes" id="UP000305041"/>
    </source>
</evidence>
<gene>
    <name evidence="1" type="ORF">FEE96_06165</name>
</gene>
<dbReference type="RefSeq" id="WP_138162126.1">
    <property type="nucleotide sequence ID" value="NZ_VAUA01000002.1"/>
</dbReference>
<accession>A0ABY2UYZ7</accession>
<organism evidence="1 2">
    <name type="scientific">Parasedimentitalea maritima</name>
    <dbReference type="NCBI Taxonomy" id="2578117"/>
    <lineage>
        <taxon>Bacteria</taxon>
        <taxon>Pseudomonadati</taxon>
        <taxon>Pseudomonadota</taxon>
        <taxon>Alphaproteobacteria</taxon>
        <taxon>Rhodobacterales</taxon>
        <taxon>Paracoccaceae</taxon>
        <taxon>Parasedimentitalea</taxon>
    </lineage>
</organism>
<reference evidence="1 2" key="1">
    <citation type="submission" date="2019-05" db="EMBL/GenBank/DDBJ databases">
        <title>Draft genome sequence of Pelagicola sp. DSW4-44.</title>
        <authorList>
            <person name="Oh J."/>
        </authorList>
    </citation>
    <scope>NUCLEOTIDE SEQUENCE [LARGE SCALE GENOMIC DNA]</scope>
    <source>
        <strain evidence="1 2">DSW4-44</strain>
    </source>
</reference>
<protein>
    <recommendedName>
        <fullName evidence="3">Peptidase</fullName>
    </recommendedName>
</protein>
<evidence type="ECO:0008006" key="3">
    <source>
        <dbReference type="Google" id="ProtNLM"/>
    </source>
</evidence>
<dbReference type="Proteomes" id="UP000305041">
    <property type="component" value="Unassembled WGS sequence"/>
</dbReference>
<comment type="caution">
    <text evidence="1">The sequence shown here is derived from an EMBL/GenBank/DDBJ whole genome shotgun (WGS) entry which is preliminary data.</text>
</comment>
<keyword evidence="2" id="KW-1185">Reference proteome</keyword>
<dbReference type="EMBL" id="VAUA01000002">
    <property type="protein sequence ID" value="TLP68095.1"/>
    <property type="molecule type" value="Genomic_DNA"/>
</dbReference>
<name>A0ABY2UYZ7_9RHOB</name>
<dbReference type="Pfam" id="PF23793">
    <property type="entry name" value="LysC"/>
    <property type="match status" value="1"/>
</dbReference>
<dbReference type="InterPro" id="IPR058979">
    <property type="entry name" value="LysC-like"/>
</dbReference>